<feature type="transmembrane region" description="Helical" evidence="2">
    <location>
        <begin position="164"/>
        <end position="185"/>
    </location>
</feature>
<feature type="chain" id="PRO_5010987456" description="G-protein coupled receptors family 1 profile domain-containing protein" evidence="3">
    <location>
        <begin position="23"/>
        <end position="407"/>
    </location>
</feature>
<keyword evidence="5" id="KW-1185">Reference proteome</keyword>
<feature type="transmembrane region" description="Helical" evidence="2">
    <location>
        <begin position="280"/>
        <end position="299"/>
    </location>
</feature>
<keyword evidence="2" id="KW-0472">Membrane</keyword>
<keyword evidence="2" id="KW-0812">Transmembrane</keyword>
<gene>
    <name evidence="4" type="ORF">B5807_06194</name>
</gene>
<keyword evidence="3" id="KW-0732">Signal</keyword>
<keyword evidence="2" id="KW-1133">Transmembrane helix</keyword>
<reference evidence="4 5" key="1">
    <citation type="journal article" date="2017" name="Genome Announc.">
        <title>Genome sequence of the saprophytic ascomycete Epicoccum nigrum ICMP 19927 strain isolated from New Zealand.</title>
        <authorList>
            <person name="Fokin M."/>
            <person name="Fleetwood D."/>
            <person name="Weir B.S."/>
            <person name="Villas-Boas S.G."/>
        </authorList>
    </citation>
    <scope>NUCLEOTIDE SEQUENCE [LARGE SCALE GENOMIC DNA]</scope>
    <source>
        <strain evidence="4 5">ICMP 19927</strain>
    </source>
</reference>
<proteinExistence type="predicted"/>
<dbReference type="InParanoid" id="A0A1Y2M020"/>
<protein>
    <recommendedName>
        <fullName evidence="6">G-protein coupled receptors family 1 profile domain-containing protein</fullName>
    </recommendedName>
</protein>
<organism evidence="4 5">
    <name type="scientific">Epicoccum nigrum</name>
    <name type="common">Soil fungus</name>
    <name type="synonym">Epicoccum purpurascens</name>
    <dbReference type="NCBI Taxonomy" id="105696"/>
    <lineage>
        <taxon>Eukaryota</taxon>
        <taxon>Fungi</taxon>
        <taxon>Dikarya</taxon>
        <taxon>Ascomycota</taxon>
        <taxon>Pezizomycotina</taxon>
        <taxon>Dothideomycetes</taxon>
        <taxon>Pleosporomycetidae</taxon>
        <taxon>Pleosporales</taxon>
        <taxon>Pleosporineae</taxon>
        <taxon>Didymellaceae</taxon>
        <taxon>Epicoccum</taxon>
    </lineage>
</organism>
<sequence length="407" mass="44712">MSTPVSMSKHALAMLLVTSGLATQAAPLERDGELQSRENENTHITTGEPPSDRTIFVMISISCVGVLAFLLGSRVHRLKRCIRSRRNFTAPLLLAMYITVMCYIITAAALVSGQGLYTYQLCDAGTWVCLMFYIMAKGFVYFFLCERVHIVRAPFVPRSKDKVYLACVIPAMTLYLIISVNSYFWRVTAMHDSDGRCHFGISSAASIPVLSVNVLTNVCLTGVFIYLLRPIVKLYRVPTVSAALEKRNTKIDAETPTITSSTTQESAVQKNIKTLLWKSILGAILTELPVAANMIQFLITGGAELGMMCLTFCMVDVFWDALVIHWLTFGSSAAAEKDLMRSTQATQASSQQGLVEPGVLGAQQMSVPSRCSSRRETEMQGIEAPESAHKFSPGFDVAFRTDSAMPP</sequence>
<feature type="compositionally biased region" description="Basic and acidic residues" evidence="1">
    <location>
        <begin position="29"/>
        <end position="41"/>
    </location>
</feature>
<name>A0A1Y2M020_EPING</name>
<feature type="transmembrane region" description="Helical" evidence="2">
    <location>
        <begin position="92"/>
        <end position="112"/>
    </location>
</feature>
<dbReference type="Proteomes" id="UP000193240">
    <property type="component" value="Unassembled WGS sequence"/>
</dbReference>
<feature type="region of interest" description="Disordered" evidence="1">
    <location>
        <begin position="29"/>
        <end position="49"/>
    </location>
</feature>
<evidence type="ECO:0000256" key="3">
    <source>
        <dbReference type="SAM" id="SignalP"/>
    </source>
</evidence>
<accession>A0A1Y2M020</accession>
<dbReference type="EMBL" id="KZ107843">
    <property type="protein sequence ID" value="OSS49490.1"/>
    <property type="molecule type" value="Genomic_DNA"/>
</dbReference>
<feature type="transmembrane region" description="Helical" evidence="2">
    <location>
        <begin position="205"/>
        <end position="228"/>
    </location>
</feature>
<feature type="signal peptide" evidence="3">
    <location>
        <begin position="1"/>
        <end position="22"/>
    </location>
</feature>
<evidence type="ECO:0000313" key="4">
    <source>
        <dbReference type="EMBL" id="OSS49490.1"/>
    </source>
</evidence>
<feature type="transmembrane region" description="Helical" evidence="2">
    <location>
        <begin position="55"/>
        <end position="72"/>
    </location>
</feature>
<evidence type="ECO:0000313" key="5">
    <source>
        <dbReference type="Proteomes" id="UP000193240"/>
    </source>
</evidence>
<evidence type="ECO:0000256" key="2">
    <source>
        <dbReference type="SAM" id="Phobius"/>
    </source>
</evidence>
<dbReference type="AlphaFoldDB" id="A0A1Y2M020"/>
<feature type="transmembrane region" description="Helical" evidence="2">
    <location>
        <begin position="124"/>
        <end position="144"/>
    </location>
</feature>
<evidence type="ECO:0000256" key="1">
    <source>
        <dbReference type="SAM" id="MobiDB-lite"/>
    </source>
</evidence>
<dbReference type="PANTHER" id="PTHR38848:SF3">
    <property type="entry name" value="G-PROTEIN COUPLED RECEPTORS FAMILY 3 PROFILE DOMAIN-CONTAINING PROTEIN"/>
    <property type="match status" value="1"/>
</dbReference>
<evidence type="ECO:0008006" key="6">
    <source>
        <dbReference type="Google" id="ProtNLM"/>
    </source>
</evidence>
<dbReference type="PANTHER" id="PTHR38848">
    <property type="entry name" value="G-PROTEIN COUPLED RECEPTORS FAMILY 3 PROFILE DOMAIN-CONTAINING PROTEIN"/>
    <property type="match status" value="1"/>
</dbReference>
<dbReference type="OMA" id="NENTHIT"/>